<dbReference type="SUPFAM" id="SSF81383">
    <property type="entry name" value="F-box domain"/>
    <property type="match status" value="1"/>
</dbReference>
<dbReference type="EMBL" id="QPFP01000100">
    <property type="protein sequence ID" value="TEB21920.1"/>
    <property type="molecule type" value="Genomic_DNA"/>
</dbReference>
<dbReference type="AlphaFoldDB" id="A0A4Y7SJ47"/>
<name>A0A4Y7SJ47_COPMI</name>
<keyword evidence="3" id="KW-1185">Reference proteome</keyword>
<evidence type="ECO:0000313" key="2">
    <source>
        <dbReference type="EMBL" id="TEB21920.1"/>
    </source>
</evidence>
<organism evidence="2 3">
    <name type="scientific">Coprinellus micaceus</name>
    <name type="common">Glistening ink-cap mushroom</name>
    <name type="synonym">Coprinus micaceus</name>
    <dbReference type="NCBI Taxonomy" id="71717"/>
    <lineage>
        <taxon>Eukaryota</taxon>
        <taxon>Fungi</taxon>
        <taxon>Dikarya</taxon>
        <taxon>Basidiomycota</taxon>
        <taxon>Agaricomycotina</taxon>
        <taxon>Agaricomycetes</taxon>
        <taxon>Agaricomycetidae</taxon>
        <taxon>Agaricales</taxon>
        <taxon>Agaricineae</taxon>
        <taxon>Psathyrellaceae</taxon>
        <taxon>Coprinellus</taxon>
    </lineage>
</organism>
<evidence type="ECO:0000313" key="3">
    <source>
        <dbReference type="Proteomes" id="UP000298030"/>
    </source>
</evidence>
<gene>
    <name evidence="2" type="ORF">FA13DRAFT_87215</name>
</gene>
<dbReference type="Proteomes" id="UP000298030">
    <property type="component" value="Unassembled WGS sequence"/>
</dbReference>
<dbReference type="Pfam" id="PF00646">
    <property type="entry name" value="F-box"/>
    <property type="match status" value="1"/>
</dbReference>
<dbReference type="OrthoDB" id="3045500at2759"/>
<reference evidence="2 3" key="1">
    <citation type="journal article" date="2019" name="Nat. Ecol. Evol.">
        <title>Megaphylogeny resolves global patterns of mushroom evolution.</title>
        <authorList>
            <person name="Varga T."/>
            <person name="Krizsan K."/>
            <person name="Foldi C."/>
            <person name="Dima B."/>
            <person name="Sanchez-Garcia M."/>
            <person name="Sanchez-Ramirez S."/>
            <person name="Szollosi G.J."/>
            <person name="Szarkandi J.G."/>
            <person name="Papp V."/>
            <person name="Albert L."/>
            <person name="Andreopoulos W."/>
            <person name="Angelini C."/>
            <person name="Antonin V."/>
            <person name="Barry K.W."/>
            <person name="Bougher N.L."/>
            <person name="Buchanan P."/>
            <person name="Buyck B."/>
            <person name="Bense V."/>
            <person name="Catcheside P."/>
            <person name="Chovatia M."/>
            <person name="Cooper J."/>
            <person name="Damon W."/>
            <person name="Desjardin D."/>
            <person name="Finy P."/>
            <person name="Geml J."/>
            <person name="Haridas S."/>
            <person name="Hughes K."/>
            <person name="Justo A."/>
            <person name="Karasinski D."/>
            <person name="Kautmanova I."/>
            <person name="Kiss B."/>
            <person name="Kocsube S."/>
            <person name="Kotiranta H."/>
            <person name="LaButti K.M."/>
            <person name="Lechner B.E."/>
            <person name="Liimatainen K."/>
            <person name="Lipzen A."/>
            <person name="Lukacs Z."/>
            <person name="Mihaltcheva S."/>
            <person name="Morgado L.N."/>
            <person name="Niskanen T."/>
            <person name="Noordeloos M.E."/>
            <person name="Ohm R.A."/>
            <person name="Ortiz-Santana B."/>
            <person name="Ovrebo C."/>
            <person name="Racz N."/>
            <person name="Riley R."/>
            <person name="Savchenko A."/>
            <person name="Shiryaev A."/>
            <person name="Soop K."/>
            <person name="Spirin V."/>
            <person name="Szebenyi C."/>
            <person name="Tomsovsky M."/>
            <person name="Tulloss R.E."/>
            <person name="Uehling J."/>
            <person name="Grigoriev I.V."/>
            <person name="Vagvolgyi C."/>
            <person name="Papp T."/>
            <person name="Martin F.M."/>
            <person name="Miettinen O."/>
            <person name="Hibbett D.S."/>
            <person name="Nagy L.G."/>
        </authorList>
    </citation>
    <scope>NUCLEOTIDE SEQUENCE [LARGE SCALE GENOMIC DNA]</scope>
    <source>
        <strain evidence="2 3">FP101781</strain>
    </source>
</reference>
<accession>A0A4Y7SJ47</accession>
<sequence length="277" mass="30771">MGARPSSIPELPFGGLHIPSDLWREIAVEMDPLDIIVLSQTCRILNALLTEKVLWMRVLRSVFQRLGPFIPSYSVRSMSSQELQRAATGPWRWKTIGTEFPTTSLNSADTVPPRRVRDVEITPRCVRLIPGGRFMVTLSIQSQSASPDEVCPATVTLWDIGLPGAAVHDGQGVSTIVATHMVSPGALQRRIISRRIIDVSIVGETTIRIALVLYLASPNGPMRAVVLQVSLDAAEYIIHGTQIRWNLNRWLPPSYFPSWQPRAHSFVAFLPALELHD</sequence>
<dbReference type="InterPro" id="IPR036047">
    <property type="entry name" value="F-box-like_dom_sf"/>
</dbReference>
<dbReference type="InterPro" id="IPR001810">
    <property type="entry name" value="F-box_dom"/>
</dbReference>
<proteinExistence type="predicted"/>
<evidence type="ECO:0000259" key="1">
    <source>
        <dbReference type="PROSITE" id="PS50181"/>
    </source>
</evidence>
<comment type="caution">
    <text evidence="2">The sequence shown here is derived from an EMBL/GenBank/DDBJ whole genome shotgun (WGS) entry which is preliminary data.</text>
</comment>
<protein>
    <recommendedName>
        <fullName evidence="1">F-box domain-containing protein</fullName>
    </recommendedName>
</protein>
<feature type="domain" description="F-box" evidence="1">
    <location>
        <begin position="12"/>
        <end position="58"/>
    </location>
</feature>
<dbReference type="PROSITE" id="PS50181">
    <property type="entry name" value="FBOX"/>
    <property type="match status" value="1"/>
</dbReference>